<evidence type="ECO:0000259" key="3">
    <source>
        <dbReference type="Pfam" id="PF05036"/>
    </source>
</evidence>
<feature type="domain" description="SPOR" evidence="3">
    <location>
        <begin position="230"/>
        <end position="285"/>
    </location>
</feature>
<dbReference type="InterPro" id="IPR007730">
    <property type="entry name" value="SPOR-like_dom"/>
</dbReference>
<protein>
    <submittedName>
        <fullName evidence="4">SPOR domain-containing protein</fullName>
    </submittedName>
</protein>
<dbReference type="InterPro" id="IPR036680">
    <property type="entry name" value="SPOR-like_sf"/>
</dbReference>
<feature type="signal peptide" evidence="2">
    <location>
        <begin position="1"/>
        <end position="29"/>
    </location>
</feature>
<feature type="region of interest" description="Disordered" evidence="1">
    <location>
        <begin position="184"/>
        <end position="211"/>
    </location>
</feature>
<dbReference type="Pfam" id="PF05036">
    <property type="entry name" value="SPOR"/>
    <property type="match status" value="1"/>
</dbReference>
<feature type="chain" id="PRO_5041960544" evidence="2">
    <location>
        <begin position="30"/>
        <end position="299"/>
    </location>
</feature>
<dbReference type="RefSeq" id="WP_168772922.1">
    <property type="nucleotide sequence ID" value="NZ_JAABNR010000001.1"/>
</dbReference>
<reference evidence="4" key="1">
    <citation type="submission" date="2020-01" db="EMBL/GenBank/DDBJ databases">
        <authorList>
            <person name="Chen W.-M."/>
        </authorList>
    </citation>
    <scope>NUCLEOTIDE SEQUENCE</scope>
    <source>
        <strain evidence="4">CYK-10</strain>
    </source>
</reference>
<organism evidence="4 5">
    <name type="scientific">Stagnihabitans tardus</name>
    <dbReference type="NCBI Taxonomy" id="2699202"/>
    <lineage>
        <taxon>Bacteria</taxon>
        <taxon>Pseudomonadati</taxon>
        <taxon>Pseudomonadota</taxon>
        <taxon>Alphaproteobacteria</taxon>
        <taxon>Rhodobacterales</taxon>
        <taxon>Paracoccaceae</taxon>
        <taxon>Stagnihabitans</taxon>
    </lineage>
</organism>
<accession>A0AAE5BTF6</accession>
<dbReference type="GO" id="GO:0042834">
    <property type="term" value="F:peptidoglycan binding"/>
    <property type="evidence" value="ECO:0007669"/>
    <property type="project" value="InterPro"/>
</dbReference>
<comment type="caution">
    <text evidence="4">The sequence shown here is derived from an EMBL/GenBank/DDBJ whole genome shotgun (WGS) entry which is preliminary data.</text>
</comment>
<feature type="compositionally biased region" description="Low complexity" evidence="1">
    <location>
        <begin position="199"/>
        <end position="209"/>
    </location>
</feature>
<sequence>MARQVTGRMRSVWVLAGVASLALTGCEMGATSDAALTGEAPAATSSRLVDRDVEAPEIFQTEDKALWDGRPSLGGVWVASADAKDPERVILRNPANGKFVIGGLFRREEALPGPKLQLSSDAAEALGLLAGEPATISVTALRREEAPVAEPEAEAPLLDSNTEAMPIEGDVVTTAAAAIDAASPETATVAGSEAPPAKPTAKPAAKPAADTGAEALGADLPKTTQPAAASGRTIQVGIFSVEANAKRAVDVLKAVGIEARSAKETSQGKDLWSVTTKGDAATLATVKSAGFQDAYLLKR</sequence>
<keyword evidence="2" id="KW-0732">Signal</keyword>
<keyword evidence="5" id="KW-1185">Reference proteome</keyword>
<name>A0AAE5BTF6_9RHOB</name>
<evidence type="ECO:0000256" key="2">
    <source>
        <dbReference type="SAM" id="SignalP"/>
    </source>
</evidence>
<gene>
    <name evidence="4" type="ORF">GV832_00880</name>
</gene>
<dbReference type="PROSITE" id="PS51257">
    <property type="entry name" value="PROKAR_LIPOPROTEIN"/>
    <property type="match status" value="1"/>
</dbReference>
<evidence type="ECO:0000256" key="1">
    <source>
        <dbReference type="SAM" id="MobiDB-lite"/>
    </source>
</evidence>
<dbReference type="SUPFAM" id="SSF110997">
    <property type="entry name" value="Sporulation related repeat"/>
    <property type="match status" value="1"/>
</dbReference>
<dbReference type="EMBL" id="JAABNR010000001">
    <property type="protein sequence ID" value="NBZ86122.1"/>
    <property type="molecule type" value="Genomic_DNA"/>
</dbReference>
<dbReference type="Proteomes" id="UP001193501">
    <property type="component" value="Unassembled WGS sequence"/>
</dbReference>
<proteinExistence type="predicted"/>
<dbReference type="AlphaFoldDB" id="A0AAE5BTF6"/>
<evidence type="ECO:0000313" key="4">
    <source>
        <dbReference type="EMBL" id="NBZ86122.1"/>
    </source>
</evidence>
<evidence type="ECO:0000313" key="5">
    <source>
        <dbReference type="Proteomes" id="UP001193501"/>
    </source>
</evidence>